<dbReference type="AlphaFoldDB" id="A0AAX1XDU7"/>
<protein>
    <submittedName>
        <fullName evidence="1">Uncharacterized protein</fullName>
    </submittedName>
</protein>
<proteinExistence type="predicted"/>
<gene>
    <name evidence="1" type="ORF">EGT70_08755</name>
</gene>
<evidence type="ECO:0000313" key="2">
    <source>
        <dbReference type="Proteomes" id="UP000269379"/>
    </source>
</evidence>
<comment type="caution">
    <text evidence="1">The sequence shown here is derived from an EMBL/GenBank/DDBJ whole genome shotgun (WGS) entry which is preliminary data.</text>
</comment>
<dbReference type="EMBL" id="RKJW01000001">
    <property type="protein sequence ID" value="RPA29603.1"/>
    <property type="molecule type" value="Genomic_DNA"/>
</dbReference>
<dbReference type="Proteomes" id="UP000269379">
    <property type="component" value="Unassembled WGS sequence"/>
</dbReference>
<accession>A0AAX1XDU7</accession>
<organism evidence="1 2">
    <name type="scientific">Burkholderia mallei</name>
    <name type="common">Pseudomonas mallei</name>
    <dbReference type="NCBI Taxonomy" id="13373"/>
    <lineage>
        <taxon>Bacteria</taxon>
        <taxon>Pseudomonadati</taxon>
        <taxon>Pseudomonadota</taxon>
        <taxon>Betaproteobacteria</taxon>
        <taxon>Burkholderiales</taxon>
        <taxon>Burkholderiaceae</taxon>
        <taxon>Burkholderia</taxon>
        <taxon>pseudomallei group</taxon>
    </lineage>
</organism>
<sequence>MRGACRGCGRAKRFAAFIPCAVRAAHGMRAEPYRPLRRDRFALPRAARSRRCTASRRRAPARAASGRFGLLRAASHRVAPRRTASHRVGHDACVFGAFARLLLSCRLEYSEPGASPCFRQASASISRQRCAT</sequence>
<evidence type="ECO:0000313" key="1">
    <source>
        <dbReference type="EMBL" id="RPA29603.1"/>
    </source>
</evidence>
<name>A0AAX1XDU7_BURML</name>
<reference evidence="2" key="1">
    <citation type="submission" date="2018-10" db="EMBL/GenBank/DDBJ databases">
        <title>FDA dAtabase for Regulatory Grade micrObial Sequences (FDA-ARGOS): Supporting development and validation of Infectious Disease Dx tests.</title>
        <authorList>
            <person name="Minogue T."/>
            <person name="Wolcott M."/>
            <person name="Wasieloski L."/>
            <person name="Aguilar W."/>
            <person name="Moore D."/>
            <person name="Jaissle J."/>
            <person name="Tallon L."/>
            <person name="Sadzewicz L."/>
            <person name="Zhao X."/>
            <person name="Vavikolanu K."/>
            <person name="Mehta A."/>
            <person name="Aluvathingal J."/>
            <person name="Nadendla S."/>
            <person name="Yan Y."/>
            <person name="Sichtig H."/>
        </authorList>
    </citation>
    <scope>NUCLEOTIDE SEQUENCE [LARGE SCALE GENOMIC DNA]</scope>
    <source>
        <strain evidence="2">FDAARGOS_588</strain>
    </source>
</reference>